<dbReference type="GO" id="GO:0002189">
    <property type="term" value="C:ribose phosphate diphosphokinase complex"/>
    <property type="evidence" value="ECO:0007669"/>
    <property type="project" value="TreeGrafter"/>
</dbReference>
<evidence type="ECO:0000256" key="6">
    <source>
        <dbReference type="ARBA" id="ARBA00022777"/>
    </source>
</evidence>
<gene>
    <name evidence="10" type="ORF">AVDCRST_MAG93-1127</name>
</gene>
<keyword evidence="4" id="KW-0545">Nucleotide biosynthesis</keyword>
<keyword evidence="3" id="KW-0479">Metal-binding</keyword>
<accession>A0A6J4I030</accession>
<evidence type="ECO:0000256" key="8">
    <source>
        <dbReference type="ARBA" id="ARBA00022842"/>
    </source>
</evidence>
<dbReference type="GO" id="GO:0009156">
    <property type="term" value="P:ribonucleoside monophosphate biosynthetic process"/>
    <property type="evidence" value="ECO:0007669"/>
    <property type="project" value="InterPro"/>
</dbReference>
<reference evidence="10" key="1">
    <citation type="submission" date="2020-02" db="EMBL/GenBank/DDBJ databases">
        <authorList>
            <person name="Meier V. D."/>
        </authorList>
    </citation>
    <scope>NUCLEOTIDE SEQUENCE</scope>
    <source>
        <strain evidence="10">AVDCRST_MAG93</strain>
    </source>
</reference>
<dbReference type="Gene3D" id="3.40.50.2020">
    <property type="match status" value="2"/>
</dbReference>
<keyword evidence="5" id="KW-0547">Nucleotide-binding</keyword>
<organism evidence="10">
    <name type="scientific">uncultured Chloroflexia bacterium</name>
    <dbReference type="NCBI Taxonomy" id="1672391"/>
    <lineage>
        <taxon>Bacteria</taxon>
        <taxon>Bacillati</taxon>
        <taxon>Chloroflexota</taxon>
        <taxon>Chloroflexia</taxon>
        <taxon>environmental samples</taxon>
    </lineage>
</organism>
<proteinExistence type="predicted"/>
<dbReference type="CDD" id="cd06223">
    <property type="entry name" value="PRTases_typeI"/>
    <property type="match status" value="1"/>
</dbReference>
<evidence type="ECO:0000256" key="4">
    <source>
        <dbReference type="ARBA" id="ARBA00022727"/>
    </source>
</evidence>
<dbReference type="Pfam" id="PF14572">
    <property type="entry name" value="Pribosyl_synth"/>
    <property type="match status" value="1"/>
</dbReference>
<dbReference type="InterPro" id="IPR000836">
    <property type="entry name" value="PRTase_dom"/>
</dbReference>
<dbReference type="GO" id="GO:0006164">
    <property type="term" value="P:purine nucleotide biosynthetic process"/>
    <property type="evidence" value="ECO:0007669"/>
    <property type="project" value="TreeGrafter"/>
</dbReference>
<dbReference type="PROSITE" id="PS00114">
    <property type="entry name" value="PRPP_SYNTHASE"/>
    <property type="match status" value="1"/>
</dbReference>
<dbReference type="InterPro" id="IPR000842">
    <property type="entry name" value="PRib_PP_synth_CS"/>
</dbReference>
<sequence length="240" mass="26070">SAGRITAVLPYYAYSRTDKRDQPRVPITARLVADMIEVAGANRVLTLDLHAGQIQGFFRIPFDEMSAVHLLLKEVRELSLPDLTVVATGLGFAKRARNFAEILDAPLAIVETRHSGGSSERQMNLLGHVEGRSCVIIDDEVVSGATMIRVAELLKQYGANRIVGACIHPILPPGAITRLRQSPIEQLIATDSVPLPPDEPWDGLKITSVASLLGEVILRIHKGISVGAMFADGQRVLGKW</sequence>
<dbReference type="EC" id="2.7.6.1" evidence="1"/>
<dbReference type="Pfam" id="PF13793">
    <property type="entry name" value="Pribosyltran_N"/>
    <property type="match status" value="1"/>
</dbReference>
<keyword evidence="8" id="KW-0460">Magnesium</keyword>
<feature type="domain" description="Ribose-phosphate pyrophosphokinase N-terminal" evidence="9">
    <location>
        <begin position="1"/>
        <end position="40"/>
    </location>
</feature>
<dbReference type="FunFam" id="3.40.50.2020:FF:000014">
    <property type="entry name" value="Ribose-phosphate pyrophosphokinase 1"/>
    <property type="match status" value="1"/>
</dbReference>
<keyword evidence="7" id="KW-0067">ATP-binding</keyword>
<dbReference type="GO" id="GO:0004749">
    <property type="term" value="F:ribose phosphate diphosphokinase activity"/>
    <property type="evidence" value="ECO:0007669"/>
    <property type="project" value="UniProtKB-EC"/>
</dbReference>
<name>A0A6J4I030_9CHLR</name>
<dbReference type="GO" id="GO:0005524">
    <property type="term" value="F:ATP binding"/>
    <property type="evidence" value="ECO:0007669"/>
    <property type="project" value="UniProtKB-KW"/>
</dbReference>
<feature type="non-terminal residue" evidence="10">
    <location>
        <position position="1"/>
    </location>
</feature>
<dbReference type="SUPFAM" id="SSF53271">
    <property type="entry name" value="PRTase-like"/>
    <property type="match status" value="1"/>
</dbReference>
<protein>
    <recommendedName>
        <fullName evidence="1">ribose-phosphate diphosphokinase</fullName>
        <ecNumber evidence="1">2.7.6.1</ecNumber>
    </recommendedName>
</protein>
<keyword evidence="6 10" id="KW-0418">Kinase</keyword>
<dbReference type="PANTHER" id="PTHR10210">
    <property type="entry name" value="RIBOSE-PHOSPHATE DIPHOSPHOKINASE FAMILY MEMBER"/>
    <property type="match status" value="1"/>
</dbReference>
<dbReference type="GO" id="GO:0005737">
    <property type="term" value="C:cytoplasm"/>
    <property type="evidence" value="ECO:0007669"/>
    <property type="project" value="TreeGrafter"/>
</dbReference>
<dbReference type="InterPro" id="IPR005946">
    <property type="entry name" value="Rib-P_diPkinase"/>
</dbReference>
<dbReference type="GO" id="GO:0016301">
    <property type="term" value="F:kinase activity"/>
    <property type="evidence" value="ECO:0007669"/>
    <property type="project" value="UniProtKB-KW"/>
</dbReference>
<dbReference type="GO" id="GO:0006015">
    <property type="term" value="P:5-phosphoribose 1-diphosphate biosynthetic process"/>
    <property type="evidence" value="ECO:0007669"/>
    <property type="project" value="TreeGrafter"/>
</dbReference>
<dbReference type="PANTHER" id="PTHR10210:SF41">
    <property type="entry name" value="RIBOSE-PHOSPHATE PYROPHOSPHOKINASE 1, CHLOROPLASTIC"/>
    <property type="match status" value="1"/>
</dbReference>
<evidence type="ECO:0000256" key="5">
    <source>
        <dbReference type="ARBA" id="ARBA00022741"/>
    </source>
</evidence>
<evidence type="ECO:0000256" key="2">
    <source>
        <dbReference type="ARBA" id="ARBA00022679"/>
    </source>
</evidence>
<evidence type="ECO:0000259" key="9">
    <source>
        <dbReference type="Pfam" id="PF13793"/>
    </source>
</evidence>
<evidence type="ECO:0000256" key="7">
    <source>
        <dbReference type="ARBA" id="ARBA00022840"/>
    </source>
</evidence>
<dbReference type="InterPro" id="IPR029099">
    <property type="entry name" value="Pribosyltran_N"/>
</dbReference>
<evidence type="ECO:0000256" key="3">
    <source>
        <dbReference type="ARBA" id="ARBA00022723"/>
    </source>
</evidence>
<dbReference type="NCBIfam" id="TIGR01251">
    <property type="entry name" value="ribP_PPkin"/>
    <property type="match status" value="1"/>
</dbReference>
<keyword evidence="2 10" id="KW-0808">Transferase</keyword>
<dbReference type="AlphaFoldDB" id="A0A6J4I030"/>
<dbReference type="EMBL" id="CADCTR010000380">
    <property type="protein sequence ID" value="CAA9236562.1"/>
    <property type="molecule type" value="Genomic_DNA"/>
</dbReference>
<evidence type="ECO:0000256" key="1">
    <source>
        <dbReference type="ARBA" id="ARBA00013247"/>
    </source>
</evidence>
<evidence type="ECO:0000313" key="10">
    <source>
        <dbReference type="EMBL" id="CAA9236562.1"/>
    </source>
</evidence>
<dbReference type="InterPro" id="IPR029057">
    <property type="entry name" value="PRTase-like"/>
</dbReference>
<dbReference type="GO" id="GO:0000287">
    <property type="term" value="F:magnesium ion binding"/>
    <property type="evidence" value="ECO:0007669"/>
    <property type="project" value="InterPro"/>
</dbReference>